<dbReference type="InterPro" id="IPR019734">
    <property type="entry name" value="TPR_rpt"/>
</dbReference>
<dbReference type="InterPro" id="IPR002347">
    <property type="entry name" value="SDR_fam"/>
</dbReference>
<dbReference type="InterPro" id="IPR011990">
    <property type="entry name" value="TPR-like_helical_dom_sf"/>
</dbReference>
<dbReference type="Gene3D" id="3.40.50.720">
    <property type="entry name" value="NAD(P)-binding Rossmann-like Domain"/>
    <property type="match status" value="1"/>
</dbReference>
<dbReference type="PRINTS" id="PR00081">
    <property type="entry name" value="GDHRDH"/>
</dbReference>
<proteinExistence type="predicted"/>
<feature type="non-terminal residue" evidence="2">
    <location>
        <position position="1"/>
    </location>
</feature>
<accession>N6UE90</accession>
<protein>
    <submittedName>
        <fullName evidence="2">Uncharacterized protein</fullName>
    </submittedName>
</protein>
<dbReference type="Gene3D" id="1.25.40.10">
    <property type="entry name" value="Tetratricopeptide repeat domain"/>
    <property type="match status" value="1"/>
</dbReference>
<dbReference type="AlphaFoldDB" id="N6UE90"/>
<dbReference type="OrthoDB" id="433738at2759"/>
<dbReference type="GO" id="GO:0016491">
    <property type="term" value="F:oxidoreductase activity"/>
    <property type="evidence" value="ECO:0007669"/>
    <property type="project" value="UniProtKB-KW"/>
</dbReference>
<dbReference type="SUPFAM" id="SSF51735">
    <property type="entry name" value="NAD(P)-binding Rossmann-fold domains"/>
    <property type="match status" value="1"/>
</dbReference>
<reference evidence="2" key="1">
    <citation type="journal article" date="2013" name="Genome Biol.">
        <title>Draft genome of the mountain pine beetle, Dendroctonus ponderosae Hopkins, a major forest pest.</title>
        <authorList>
            <person name="Keeling C.I."/>
            <person name="Yuen M.M."/>
            <person name="Liao N.Y."/>
            <person name="Docking T.R."/>
            <person name="Chan S.K."/>
            <person name="Taylor G.A."/>
            <person name="Palmquist D.L."/>
            <person name="Jackman S.D."/>
            <person name="Nguyen A."/>
            <person name="Li M."/>
            <person name="Henderson H."/>
            <person name="Janes J.K."/>
            <person name="Zhao Y."/>
            <person name="Pandoh P."/>
            <person name="Moore R."/>
            <person name="Sperling F.A."/>
            <person name="Huber D.P."/>
            <person name="Birol I."/>
            <person name="Jones S.J."/>
            <person name="Bohlmann J."/>
        </authorList>
    </citation>
    <scope>NUCLEOTIDE SEQUENCE</scope>
</reference>
<dbReference type="HOGENOM" id="CLU_520076_0_0_1"/>
<dbReference type="InterPro" id="IPR036291">
    <property type="entry name" value="NAD(P)-bd_dom_sf"/>
</dbReference>
<dbReference type="SUPFAM" id="SSF48452">
    <property type="entry name" value="TPR-like"/>
    <property type="match status" value="1"/>
</dbReference>
<evidence type="ECO:0000313" key="2">
    <source>
        <dbReference type="EMBL" id="ENN80030.1"/>
    </source>
</evidence>
<name>N6UE90_DENPD</name>
<keyword evidence="1" id="KW-0560">Oxidoreductase</keyword>
<dbReference type="PROSITE" id="PS50005">
    <property type="entry name" value="TPR"/>
    <property type="match status" value="1"/>
</dbReference>
<dbReference type="Pfam" id="PF14559">
    <property type="entry name" value="TPR_19"/>
    <property type="match status" value="1"/>
</dbReference>
<dbReference type="SMART" id="SM00028">
    <property type="entry name" value="TPR"/>
    <property type="match status" value="2"/>
</dbReference>
<dbReference type="PANTHER" id="PTHR43157">
    <property type="entry name" value="PHOSPHATIDYLINOSITOL-GLYCAN BIOSYNTHESIS CLASS F PROTEIN-RELATED"/>
    <property type="match status" value="1"/>
</dbReference>
<evidence type="ECO:0000256" key="1">
    <source>
        <dbReference type="ARBA" id="ARBA00023002"/>
    </source>
</evidence>
<gene>
    <name evidence="2" type="ORF">YQE_03507</name>
</gene>
<dbReference type="PANTHER" id="PTHR43157:SF31">
    <property type="entry name" value="PHOSPHATIDYLINOSITOL-GLYCAN BIOSYNTHESIS CLASS F PROTEIN"/>
    <property type="match status" value="1"/>
</dbReference>
<dbReference type="EMBL" id="KB740605">
    <property type="protein sequence ID" value="ENN80030.1"/>
    <property type="molecule type" value="Genomic_DNA"/>
</dbReference>
<organism evidence="2">
    <name type="scientific">Dendroctonus ponderosae</name>
    <name type="common">Mountain pine beetle</name>
    <dbReference type="NCBI Taxonomy" id="77166"/>
    <lineage>
        <taxon>Eukaryota</taxon>
        <taxon>Metazoa</taxon>
        <taxon>Ecdysozoa</taxon>
        <taxon>Arthropoda</taxon>
        <taxon>Hexapoda</taxon>
        <taxon>Insecta</taxon>
        <taxon>Pterygota</taxon>
        <taxon>Neoptera</taxon>
        <taxon>Endopterygota</taxon>
        <taxon>Coleoptera</taxon>
        <taxon>Polyphaga</taxon>
        <taxon>Cucujiformia</taxon>
        <taxon>Curculionidae</taxon>
        <taxon>Scolytinae</taxon>
        <taxon>Dendroctonus</taxon>
    </lineage>
</organism>
<dbReference type="Pfam" id="PF00106">
    <property type="entry name" value="adh_short"/>
    <property type="match status" value="1"/>
</dbReference>
<sequence>MNKLWKYVASSVFIGSVTYGLIKYFRGRVCTCSKTLHGLGPVIITGGNSDIGKALAIELGLRGGTLILACRDLKKGAKAKLEIAKAVKRPSLRVFVKHLDFCSFQSIRSFADTIEKEFPQIYALVNCAGVFYHPQQLTDDRYDVTFQTNYLGPFVLTHYLLDHLKKQNCCRVVNVSSEAHRKVRVNDLLAILHDQSELRSHLVTYGVSKLLLNFFTIDLGRSMRFSRNKGLLINVADPGYTETKLYRNYSNPELQEHSNSWLFPLQKLFRQLARKTPQEGLATLPPCQYMEGEANRSMVLQIGGSFGYIIRKETLIAGRWGAKPYEGSGVRLNIAEGPLELMVFDEKSLIIGEIGGPFGSLVDACVCSMHLSEKAHFRVEMTPEEIDLTIELVELDFGGFIHQWDAAKKFDMAVKRKELGKQLFQENLLTEAANRFSKAFRVLCSIPISVEMPLDCIDSVNVSDIQLLKETLYNNMSACYFRHQNFDSVIPLCQKVLALNPCNVKALFKIGVAYEHERDFEKAHQALSTVLEIEPNNKAAADHLETVKVQLRQVNFRLNSMMKKMISGTIGK</sequence>
<dbReference type="OMA" id="GCHLVIG"/>